<proteinExistence type="inferred from homology"/>
<feature type="compositionally biased region" description="Polar residues" evidence="6">
    <location>
        <begin position="13"/>
        <end position="23"/>
    </location>
</feature>
<evidence type="ECO:0000256" key="4">
    <source>
        <dbReference type="PROSITE-ProRule" id="PRU00284"/>
    </source>
</evidence>
<dbReference type="InterPro" id="IPR004090">
    <property type="entry name" value="Chemotax_Me-accpt_rcpt"/>
</dbReference>
<protein>
    <submittedName>
        <fullName evidence="8">Methyl-accepting chemotaxis protein</fullName>
    </submittedName>
</protein>
<feature type="domain" description="Methyl-accepting transducer" evidence="7">
    <location>
        <begin position="246"/>
        <end position="482"/>
    </location>
</feature>
<keyword evidence="5" id="KW-0175">Coiled coil</keyword>
<dbReference type="GO" id="GO:0006935">
    <property type="term" value="P:chemotaxis"/>
    <property type="evidence" value="ECO:0007669"/>
    <property type="project" value="InterPro"/>
</dbReference>
<comment type="similarity">
    <text evidence="3">Belongs to the methyl-accepting chemotaxis (MCP) protein family.</text>
</comment>
<evidence type="ECO:0000256" key="3">
    <source>
        <dbReference type="ARBA" id="ARBA00029447"/>
    </source>
</evidence>
<dbReference type="PANTHER" id="PTHR32089">
    <property type="entry name" value="METHYL-ACCEPTING CHEMOTAXIS PROTEIN MCPB"/>
    <property type="match status" value="1"/>
</dbReference>
<keyword evidence="9" id="KW-1185">Reference proteome</keyword>
<organism evidence="8 9">
    <name type="scientific">Alteromonas aestuariivivens</name>
    <dbReference type="NCBI Taxonomy" id="1938339"/>
    <lineage>
        <taxon>Bacteria</taxon>
        <taxon>Pseudomonadati</taxon>
        <taxon>Pseudomonadota</taxon>
        <taxon>Gammaproteobacteria</taxon>
        <taxon>Alteromonadales</taxon>
        <taxon>Alteromonadaceae</taxon>
        <taxon>Alteromonas/Salinimonas group</taxon>
        <taxon>Alteromonas</taxon>
    </lineage>
</organism>
<dbReference type="PANTHER" id="PTHR32089:SF112">
    <property type="entry name" value="LYSOZYME-LIKE PROTEIN-RELATED"/>
    <property type="match status" value="1"/>
</dbReference>
<evidence type="ECO:0000256" key="6">
    <source>
        <dbReference type="SAM" id="MobiDB-lite"/>
    </source>
</evidence>
<dbReference type="GO" id="GO:0004888">
    <property type="term" value="F:transmembrane signaling receptor activity"/>
    <property type="evidence" value="ECO:0007669"/>
    <property type="project" value="InterPro"/>
</dbReference>
<evidence type="ECO:0000256" key="2">
    <source>
        <dbReference type="ARBA" id="ARBA00023224"/>
    </source>
</evidence>
<feature type="region of interest" description="Disordered" evidence="6">
    <location>
        <begin position="1"/>
        <end position="23"/>
    </location>
</feature>
<dbReference type="GO" id="GO:0016020">
    <property type="term" value="C:membrane"/>
    <property type="evidence" value="ECO:0007669"/>
    <property type="project" value="UniProtKB-SubCell"/>
</dbReference>
<dbReference type="Pfam" id="PF00015">
    <property type="entry name" value="MCPsignal"/>
    <property type="match status" value="1"/>
</dbReference>
<keyword evidence="2 4" id="KW-0807">Transducer</keyword>
<dbReference type="PRINTS" id="PR00260">
    <property type="entry name" value="CHEMTRNSDUCR"/>
</dbReference>
<dbReference type="RefSeq" id="WP_115592775.1">
    <property type="nucleotide sequence ID" value="NZ_QRHA01000004.1"/>
</dbReference>
<dbReference type="GO" id="GO:0007165">
    <property type="term" value="P:signal transduction"/>
    <property type="evidence" value="ECO:0007669"/>
    <property type="project" value="UniProtKB-KW"/>
</dbReference>
<dbReference type="SMART" id="SM00283">
    <property type="entry name" value="MA"/>
    <property type="match status" value="1"/>
</dbReference>
<dbReference type="EMBL" id="QRHA01000004">
    <property type="protein sequence ID" value="RDV26823.1"/>
    <property type="molecule type" value="Genomic_DNA"/>
</dbReference>
<reference evidence="9" key="1">
    <citation type="submission" date="2018-08" db="EMBL/GenBank/DDBJ databases">
        <authorList>
            <person name="Zhang J."/>
            <person name="Du Z.-J."/>
        </authorList>
    </citation>
    <scope>NUCLEOTIDE SEQUENCE [LARGE SCALE GENOMIC DNA]</scope>
    <source>
        <strain evidence="9">KCTC 52655</strain>
    </source>
</reference>
<evidence type="ECO:0000256" key="5">
    <source>
        <dbReference type="SAM" id="Coils"/>
    </source>
</evidence>
<dbReference type="Proteomes" id="UP000256561">
    <property type="component" value="Unassembled WGS sequence"/>
</dbReference>
<feature type="coiled-coil region" evidence="5">
    <location>
        <begin position="401"/>
        <end position="456"/>
    </location>
</feature>
<evidence type="ECO:0000259" key="7">
    <source>
        <dbReference type="PROSITE" id="PS50111"/>
    </source>
</evidence>
<dbReference type="InterPro" id="IPR004089">
    <property type="entry name" value="MCPsignal_dom"/>
</dbReference>
<accession>A0A3D8M9U5</accession>
<comment type="caution">
    <text evidence="8">The sequence shown here is derived from an EMBL/GenBank/DDBJ whole genome shotgun (WGS) entry which is preliminary data.</text>
</comment>
<evidence type="ECO:0000313" key="8">
    <source>
        <dbReference type="EMBL" id="RDV26823.1"/>
    </source>
</evidence>
<dbReference type="PROSITE" id="PS50111">
    <property type="entry name" value="CHEMOTAXIS_TRANSDUC_2"/>
    <property type="match status" value="1"/>
</dbReference>
<evidence type="ECO:0000256" key="1">
    <source>
        <dbReference type="ARBA" id="ARBA00004370"/>
    </source>
</evidence>
<name>A0A3D8M9U5_9ALTE</name>
<comment type="subcellular location">
    <subcellularLocation>
        <location evidence="1">Membrane</location>
    </subcellularLocation>
</comment>
<gene>
    <name evidence="8" type="ORF">DXV75_07505</name>
</gene>
<dbReference type="Gene3D" id="1.10.287.950">
    <property type="entry name" value="Methyl-accepting chemotaxis protein"/>
    <property type="match status" value="1"/>
</dbReference>
<sequence length="519" mass="56132">MTITALKPPPYTGTLQSSSQPRVVSGTASEDVVLSSDASMGIHNLLPSSERFFGLSAKDRNLPSVLSLIDSCIPGAVVNEIKTVVATETPWRGIIAFRTPRGTQWKDTFVRPVYRQNKVVGTQWLLSTPEHELIEKAQRVYASNTSSSSIMPWVAGVAVLATLACMAWLTSDIAAVVLGALAITVGYWSGNHLSVKKNKLLGRLDAEHFPLQRKVFADSPATELLDYEVALKQGALNAAMSRVNAGTDDLSEALNATKANAEQLASAAEQMSASAEQVSAASHQMTEAMDEISSSAEATAASCKEARVKVRKSSEMVEEASGSIESLAKYIQHSAEATRSLVEKSEAARQFSQKIDKIAEQTNLLALNAAIEAARAGESGRGFSVVADEVRALSQSTQEAVDEIEETISSIAQSIKEWQQEMQQQVETAERCARYADRSRNEMNDIQKEVLSISEQMDQVATASTETTQALAEVNKAIQESKTVTREISELSADTFENVNGVGHRLREFRSISSALLDD</sequence>
<dbReference type="AlphaFoldDB" id="A0A3D8M9U5"/>
<evidence type="ECO:0000313" key="9">
    <source>
        <dbReference type="Proteomes" id="UP000256561"/>
    </source>
</evidence>
<dbReference type="SUPFAM" id="SSF58104">
    <property type="entry name" value="Methyl-accepting chemotaxis protein (MCP) signaling domain"/>
    <property type="match status" value="1"/>
</dbReference>